<dbReference type="PANTHER" id="PTHR21072:SF13">
    <property type="entry name" value="GPI TRANSAMIDASE COMPONENT PIG-S"/>
    <property type="match status" value="1"/>
</dbReference>
<gene>
    <name evidence="12" type="primary">UNC119</name>
</gene>
<evidence type="ECO:0000256" key="11">
    <source>
        <dbReference type="SAM" id="Phobius"/>
    </source>
</evidence>
<evidence type="ECO:0000256" key="8">
    <source>
        <dbReference type="ARBA" id="ARBA00023136"/>
    </source>
</evidence>
<evidence type="ECO:0000256" key="2">
    <source>
        <dbReference type="ARBA" id="ARBA00004687"/>
    </source>
</evidence>
<evidence type="ECO:0000256" key="7">
    <source>
        <dbReference type="ARBA" id="ARBA00022989"/>
    </source>
</evidence>
<comment type="pathway">
    <text evidence="2">Glycolipid biosynthesis; glycosylphosphatidylinositol-anchor biosynthesis.</text>
</comment>
<dbReference type="PANTHER" id="PTHR21072">
    <property type="entry name" value="GPI TRANSAMIDASE COMPONENT PIG-S"/>
    <property type="match status" value="1"/>
</dbReference>
<keyword evidence="9" id="KW-0325">Glycoprotein</keyword>
<dbReference type="InterPro" id="IPR019540">
    <property type="entry name" value="PtdIno-glycan_biosynth_class_S"/>
</dbReference>
<dbReference type="Proteomes" id="UP000314981">
    <property type="component" value="Chromosome 19"/>
</dbReference>
<dbReference type="GO" id="GO:0006506">
    <property type="term" value="P:GPI anchor biosynthetic process"/>
    <property type="evidence" value="ECO:0007669"/>
    <property type="project" value="UniProtKB-UniPathway"/>
</dbReference>
<keyword evidence="8 11" id="KW-0472">Membrane</keyword>
<proteinExistence type="inferred from homology"/>
<dbReference type="Pfam" id="PF10510">
    <property type="entry name" value="PIG-S"/>
    <property type="match status" value="1"/>
</dbReference>
<feature type="transmembrane region" description="Helical" evidence="11">
    <location>
        <begin position="605"/>
        <end position="628"/>
    </location>
</feature>
<dbReference type="GO" id="GO:0042765">
    <property type="term" value="C:GPI-anchor transamidase complex"/>
    <property type="evidence" value="ECO:0007669"/>
    <property type="project" value="InterPro"/>
</dbReference>
<organism evidence="12 13">
    <name type="scientific">Bos indicus x Bos taurus</name>
    <name type="common">Hybrid cattle</name>
    <dbReference type="NCBI Taxonomy" id="30522"/>
    <lineage>
        <taxon>Eukaryota</taxon>
        <taxon>Metazoa</taxon>
        <taxon>Chordata</taxon>
        <taxon>Craniata</taxon>
        <taxon>Vertebrata</taxon>
        <taxon>Euteleostomi</taxon>
        <taxon>Mammalia</taxon>
        <taxon>Eutheria</taxon>
        <taxon>Laurasiatheria</taxon>
        <taxon>Artiodactyla</taxon>
        <taxon>Ruminantia</taxon>
        <taxon>Pecora</taxon>
        <taxon>Bovidae</taxon>
        <taxon>Bovinae</taxon>
        <taxon>Bos</taxon>
    </lineage>
</organism>
<evidence type="ECO:0000256" key="5">
    <source>
        <dbReference type="ARBA" id="ARBA00022692"/>
    </source>
</evidence>
<accession>A0A4W2DRS0</accession>
<evidence type="ECO:0000313" key="13">
    <source>
        <dbReference type="Proteomes" id="UP000314981"/>
    </source>
</evidence>
<evidence type="ECO:0000256" key="9">
    <source>
        <dbReference type="ARBA" id="ARBA00023180"/>
    </source>
</evidence>
<reference evidence="12" key="3">
    <citation type="submission" date="2025-09" db="UniProtKB">
        <authorList>
            <consortium name="Ensembl"/>
        </authorList>
    </citation>
    <scope>IDENTIFICATION</scope>
</reference>
<keyword evidence="7 11" id="KW-1133">Transmembrane helix</keyword>
<feature type="transmembrane region" description="Helical" evidence="11">
    <location>
        <begin position="105"/>
        <end position="122"/>
    </location>
</feature>
<comment type="subcellular location">
    <subcellularLocation>
        <location evidence="1">Endoplasmic reticulum membrane</location>
        <topology evidence="1">Multi-pass membrane protein</topology>
    </subcellularLocation>
</comment>
<keyword evidence="6" id="KW-0256">Endoplasmic reticulum</keyword>
<dbReference type="GO" id="GO:0016255">
    <property type="term" value="P:attachment of GPI anchor to protein"/>
    <property type="evidence" value="ECO:0007669"/>
    <property type="project" value="InterPro"/>
</dbReference>
<comment type="similarity">
    <text evidence="3">Belongs to the PIGS family.</text>
</comment>
<feature type="region of interest" description="Disordered" evidence="10">
    <location>
        <begin position="19"/>
        <end position="38"/>
    </location>
</feature>
<dbReference type="STRING" id="30522.A0A4W2DRS0"/>
<reference evidence="12" key="2">
    <citation type="submission" date="2025-08" db="UniProtKB">
        <authorList>
            <consortium name="Ensembl"/>
        </authorList>
    </citation>
    <scope>IDENTIFICATION</scope>
</reference>
<keyword evidence="5 11" id="KW-0812">Transmembrane</keyword>
<reference evidence="12 13" key="1">
    <citation type="submission" date="2018-11" db="EMBL/GenBank/DDBJ databases">
        <title>Haplotype-resolved cattle genomes.</title>
        <authorList>
            <person name="Low W.Y."/>
            <person name="Tearle R."/>
            <person name="Bickhart D.M."/>
            <person name="Rosen B.D."/>
            <person name="Koren S."/>
            <person name="Rhie A."/>
            <person name="Hiendleder S."/>
            <person name="Phillippy A.M."/>
            <person name="Smith T.P.L."/>
            <person name="Williams J.L."/>
        </authorList>
    </citation>
    <scope>NUCLEOTIDE SEQUENCE [LARGE SCALE GENOMIC DNA]</scope>
</reference>
<keyword evidence="4" id="KW-0337">GPI-anchor biosynthesis</keyword>
<evidence type="ECO:0000256" key="1">
    <source>
        <dbReference type="ARBA" id="ARBA00004477"/>
    </source>
</evidence>
<evidence type="ECO:0000256" key="10">
    <source>
        <dbReference type="SAM" id="MobiDB-lite"/>
    </source>
</evidence>
<evidence type="ECO:0000256" key="4">
    <source>
        <dbReference type="ARBA" id="ARBA00022502"/>
    </source>
</evidence>
<protein>
    <submittedName>
        <fullName evidence="12">Unc-119 lipid binding chaperone</fullName>
    </submittedName>
</protein>
<name>A0A4W2DRS0_BOBOX</name>
<sequence length="641" mass="70925">MATHSSILAWRSLWTEKPGGLQSMGSQESDTTESHHHLPLAGFLPPECRYRLVVTAAVGAPPPCGFPIGGGLRGPAPRRQERPDASMAATGAAATDLEVVRGKRAALFFATVVIVLGLPLWWKTTETYRAPLPYSQISGLNSLKLRLMVPVTVVFTQESVPLDDQEKLPFTVVHEREIPLKYKLKIKCRFQKAYRRALDHEEAALSLGNIQEAEAMLAEPSEQAEGSLTVYVISERCSLLPQDMMSYIGPKRMAVVRGITHREAFNIIGRRIIQVVQAMSLTEDVLAAALADHLPEDKWSSDKRRPLKSSLGYEITFSLLNPDPKSHDVHWDIEGAVQRYVQPFLSALSAAGNFSVDSQILYYAVLGVNPRFDSASSSYYLAAHSLPHVINPVESRLGSSAASLYPVLNFLLYVPELAHSPLYIQDKDGAPVATNAFHSPRWGGIMVYNVDPKAYNGSQLPVRVEVDMMRVMEVFLAQLRLLFGIAQPQLPPKCLFFGPKSEGIMTWELDRLLWARSVENLATATTTLTSLAQLLGKISNIVIKDDVASEVYRAVAAVQKAAEELSSGHLASAFAASQEAVTSSERAFFDPSLLHLLYFPDDQKFAIYIPLFLPMAVPILLSLFKIFLETRKSWKKPEKTD</sequence>
<evidence type="ECO:0000313" key="12">
    <source>
        <dbReference type="Ensembl" id="ENSBIXP00000027192.1"/>
    </source>
</evidence>
<dbReference type="UniPathway" id="UPA00196"/>
<dbReference type="AlphaFoldDB" id="A0A4W2DRS0"/>
<evidence type="ECO:0000256" key="3">
    <source>
        <dbReference type="ARBA" id="ARBA00005316"/>
    </source>
</evidence>
<keyword evidence="13" id="KW-1185">Reference proteome</keyword>
<evidence type="ECO:0000256" key="6">
    <source>
        <dbReference type="ARBA" id="ARBA00022824"/>
    </source>
</evidence>
<dbReference type="Ensembl" id="ENSBIXT00000014224.1">
    <property type="protein sequence ID" value="ENSBIXP00000027192.1"/>
    <property type="gene ID" value="ENSBIXG00000028660.1"/>
</dbReference>